<evidence type="ECO:0000256" key="4">
    <source>
        <dbReference type="ARBA" id="ARBA00022960"/>
    </source>
</evidence>
<dbReference type="Proteomes" id="UP000471640">
    <property type="component" value="Unassembled WGS sequence"/>
</dbReference>
<reference evidence="12" key="1">
    <citation type="journal article" date="2020" name="Microbiol. Resour. Announc.">
        <title>Draft Genome Sequences of Thiorhodococcus mannitoliphagus and Thiorhodococcus minor, Purple Sulfur Photosynthetic Bacteria in the Gammaproteobacterial Family Chromatiaceae.</title>
        <authorList>
            <person name="Aviles F.A."/>
            <person name="Meyer T.E."/>
            <person name="Kyndt J.A."/>
        </authorList>
    </citation>
    <scope>NUCLEOTIDE SEQUENCE [LARGE SCALE GENOMIC DNA]</scope>
    <source>
        <strain evidence="12">DSM 18266</strain>
    </source>
</reference>
<evidence type="ECO:0000256" key="2">
    <source>
        <dbReference type="ARBA" id="ARBA00022729"/>
    </source>
</evidence>
<evidence type="ECO:0000256" key="8">
    <source>
        <dbReference type="PIRSR" id="PIRSR618044-2"/>
    </source>
</evidence>
<evidence type="ECO:0000313" key="12">
    <source>
        <dbReference type="Proteomes" id="UP000471640"/>
    </source>
</evidence>
<evidence type="ECO:0000256" key="6">
    <source>
        <dbReference type="ARBA" id="ARBA00023316"/>
    </source>
</evidence>
<dbReference type="PRINTS" id="PR00725">
    <property type="entry name" value="DADACBPTASE1"/>
</dbReference>
<keyword evidence="2" id="KW-0732">Signal</keyword>
<feature type="binding site" evidence="8">
    <location>
        <position position="267"/>
    </location>
    <ligand>
        <name>substrate</name>
    </ligand>
</feature>
<dbReference type="GO" id="GO:0071555">
    <property type="term" value="P:cell wall organization"/>
    <property type="evidence" value="ECO:0007669"/>
    <property type="project" value="UniProtKB-KW"/>
</dbReference>
<dbReference type="GO" id="GO:0008360">
    <property type="term" value="P:regulation of cell shape"/>
    <property type="evidence" value="ECO:0007669"/>
    <property type="project" value="UniProtKB-KW"/>
</dbReference>
<evidence type="ECO:0000259" key="10">
    <source>
        <dbReference type="Pfam" id="PF00768"/>
    </source>
</evidence>
<keyword evidence="6" id="KW-0961">Cell wall biogenesis/degradation</keyword>
<dbReference type="GO" id="GO:0009002">
    <property type="term" value="F:serine-type D-Ala-D-Ala carboxypeptidase activity"/>
    <property type="evidence" value="ECO:0007669"/>
    <property type="project" value="InterPro"/>
</dbReference>
<feature type="active site" evidence="7">
    <location>
        <position position="159"/>
    </location>
</feature>
<feature type="active site" description="Acyl-ester intermediate" evidence="7">
    <location>
        <position position="101"/>
    </location>
</feature>
<sequence>MGSLVLVATACATDSSERAYSSTYRPSNSSPEVSAYRSSYQRDQTLNQFGDSGRIDRLDRLQGVDRTPAGLDIRTPSALIVDDRGNRIYAKNTQRVRPIASVTKLMTAMVVLDAGVSMKTPISIIENDRDTLKNSRSRLRIGKAVLPRDQMMMVALMSSDNRAAHALSRTTFRGGTETFVRAMNRKAKALGMKDTTFVDATGLNPRNRSTAEDMVKMVRAASRYAFIRQTTSRGEMVVYPFADGTPLQYRNTNRLVRGGEWSIDVSKTGFINEAGRCLVMQTNIGSRRLTIVLLGASGKLTPMADSERLRDWMLSGNYTTASR</sequence>
<evidence type="ECO:0000256" key="7">
    <source>
        <dbReference type="PIRSR" id="PIRSR618044-1"/>
    </source>
</evidence>
<evidence type="ECO:0000256" key="9">
    <source>
        <dbReference type="RuleBase" id="RU004016"/>
    </source>
</evidence>
<evidence type="ECO:0000313" key="11">
    <source>
        <dbReference type="EMBL" id="NEX22224.1"/>
    </source>
</evidence>
<evidence type="ECO:0000256" key="1">
    <source>
        <dbReference type="ARBA" id="ARBA00007164"/>
    </source>
</evidence>
<keyword evidence="12" id="KW-1185">Reference proteome</keyword>
<organism evidence="11 12">
    <name type="scientific">Thiorhodococcus mannitoliphagus</name>
    <dbReference type="NCBI Taxonomy" id="329406"/>
    <lineage>
        <taxon>Bacteria</taxon>
        <taxon>Pseudomonadati</taxon>
        <taxon>Pseudomonadota</taxon>
        <taxon>Gammaproteobacteria</taxon>
        <taxon>Chromatiales</taxon>
        <taxon>Chromatiaceae</taxon>
        <taxon>Thiorhodococcus</taxon>
    </lineage>
</organism>
<evidence type="ECO:0000256" key="5">
    <source>
        <dbReference type="ARBA" id="ARBA00022984"/>
    </source>
</evidence>
<dbReference type="Pfam" id="PF00768">
    <property type="entry name" value="Peptidase_S11"/>
    <property type="match status" value="1"/>
</dbReference>
<name>A0A6P1E2I2_9GAMM</name>
<dbReference type="GO" id="GO:0006508">
    <property type="term" value="P:proteolysis"/>
    <property type="evidence" value="ECO:0007669"/>
    <property type="project" value="InterPro"/>
</dbReference>
<keyword evidence="5" id="KW-0573">Peptidoglycan synthesis</keyword>
<dbReference type="EMBL" id="JAAIJR010000088">
    <property type="protein sequence ID" value="NEX22224.1"/>
    <property type="molecule type" value="Genomic_DNA"/>
</dbReference>
<gene>
    <name evidence="11" type="ORF">G3480_18260</name>
</gene>
<feature type="active site" description="Proton acceptor" evidence="7">
    <location>
        <position position="104"/>
    </location>
</feature>
<dbReference type="PANTHER" id="PTHR21581">
    <property type="entry name" value="D-ALANYL-D-ALANINE CARBOXYPEPTIDASE"/>
    <property type="match status" value="1"/>
</dbReference>
<keyword evidence="4" id="KW-0133">Cell shape</keyword>
<dbReference type="InterPro" id="IPR012338">
    <property type="entry name" value="Beta-lactam/transpept-like"/>
</dbReference>
<comment type="similarity">
    <text evidence="1 9">Belongs to the peptidase S11 family.</text>
</comment>
<protein>
    <submittedName>
        <fullName evidence="11">Peptidase S11</fullName>
    </submittedName>
</protein>
<dbReference type="PANTHER" id="PTHR21581:SF26">
    <property type="entry name" value="D-ALANYL-D-ALANINE ENDOPEPTIDASE"/>
    <property type="match status" value="1"/>
</dbReference>
<dbReference type="InterPro" id="IPR018044">
    <property type="entry name" value="Peptidase_S11"/>
</dbReference>
<keyword evidence="3" id="KW-0378">Hydrolase</keyword>
<reference evidence="11 12" key="2">
    <citation type="submission" date="2020-02" db="EMBL/GenBank/DDBJ databases">
        <title>Genome sequences of Thiorhodococcus mannitoliphagus and Thiorhodococcus minor, purple sulfur photosynthetic bacteria in the gammaproteobacterial family, Chromatiaceae.</title>
        <authorList>
            <person name="Aviles F.A."/>
            <person name="Meyer T.E."/>
            <person name="Kyndt J.A."/>
        </authorList>
    </citation>
    <scope>NUCLEOTIDE SEQUENCE [LARGE SCALE GENOMIC DNA]</scope>
    <source>
        <strain evidence="11 12">DSM 18266</strain>
    </source>
</reference>
<comment type="caution">
    <text evidence="11">The sequence shown here is derived from an EMBL/GenBank/DDBJ whole genome shotgun (WGS) entry which is preliminary data.</text>
</comment>
<accession>A0A6P1E2I2</accession>
<evidence type="ECO:0000256" key="3">
    <source>
        <dbReference type="ARBA" id="ARBA00022801"/>
    </source>
</evidence>
<feature type="domain" description="Peptidase S11 D-alanyl-D-alanine carboxypeptidase A N-terminal" evidence="10">
    <location>
        <begin position="71"/>
        <end position="297"/>
    </location>
</feature>
<dbReference type="AlphaFoldDB" id="A0A6P1E2I2"/>
<dbReference type="InterPro" id="IPR001967">
    <property type="entry name" value="Peptidase_S11_N"/>
</dbReference>
<proteinExistence type="inferred from homology"/>
<dbReference type="Gene3D" id="3.40.710.10">
    <property type="entry name" value="DD-peptidase/beta-lactamase superfamily"/>
    <property type="match status" value="1"/>
</dbReference>
<dbReference type="SUPFAM" id="SSF56601">
    <property type="entry name" value="beta-lactamase/transpeptidase-like"/>
    <property type="match status" value="1"/>
</dbReference>
<dbReference type="GO" id="GO:0009252">
    <property type="term" value="P:peptidoglycan biosynthetic process"/>
    <property type="evidence" value="ECO:0007669"/>
    <property type="project" value="UniProtKB-KW"/>
</dbReference>